<dbReference type="AlphaFoldDB" id="A0A812BTH8"/>
<dbReference type="InterPro" id="IPR003128">
    <property type="entry name" value="Villin_headpiece"/>
</dbReference>
<dbReference type="InterPro" id="IPR029006">
    <property type="entry name" value="ADF-H/Gelsolin-like_dom_sf"/>
</dbReference>
<dbReference type="SUPFAM" id="SSF47050">
    <property type="entry name" value="VHP, Villin headpiece domain"/>
    <property type="match status" value="1"/>
</dbReference>
<accession>A0A812BTH8</accession>
<comment type="similarity">
    <text evidence="1">Belongs to the villin/gelsolin family.</text>
</comment>
<dbReference type="GO" id="GO:0051016">
    <property type="term" value="P:barbed-end actin filament capping"/>
    <property type="evidence" value="ECO:0007669"/>
    <property type="project" value="TreeGrafter"/>
</dbReference>
<dbReference type="InterPro" id="IPR007122">
    <property type="entry name" value="Villin/Gelsolin"/>
</dbReference>
<sequence length="297" mass="34478">MLFHIRGSTEVNTRAQQVDVDASSLNSGDAFVLIHGEESYLWIGKGASKNERKMAKNVMMYLTNESDPIILSEGKEPKMFWEILGGKKEYSQMCNAQVNGTEMHPRLFHCSNASGNFTVEEVVNFAQEDLYEDDVMLLDTYKEIYVWIGKGANETEKKESLKTAMDYIKSDPSGRTPENTLILQVKQGAEPLNFKGCFQGWDPTRWAKGKSYDEMKQELQRENDGIAFVRDELSRYTKKYNLKELRRSFLPRDVDPTCKEKYLTDEDFHDVFKMTQEEFYAKPKWKQIELKKRCGLF</sequence>
<dbReference type="SMART" id="SM00153">
    <property type="entry name" value="VHP"/>
    <property type="match status" value="1"/>
</dbReference>
<dbReference type="PROSITE" id="PS51089">
    <property type="entry name" value="HP"/>
    <property type="match status" value="1"/>
</dbReference>
<keyword evidence="4" id="KW-0009">Actin-binding</keyword>
<dbReference type="Gene3D" id="3.40.20.10">
    <property type="entry name" value="Severin"/>
    <property type="match status" value="2"/>
</dbReference>
<dbReference type="FunFam" id="3.40.20.10:FF:000001">
    <property type="entry name" value="Gelsolin"/>
    <property type="match status" value="1"/>
</dbReference>
<dbReference type="PRINTS" id="PR00597">
    <property type="entry name" value="GELSOLIN"/>
</dbReference>
<organism evidence="6 7">
    <name type="scientific">Acanthosepion pharaonis</name>
    <name type="common">Pharaoh cuttlefish</name>
    <name type="synonym">Sepia pharaonis</name>
    <dbReference type="NCBI Taxonomy" id="158019"/>
    <lineage>
        <taxon>Eukaryota</taxon>
        <taxon>Metazoa</taxon>
        <taxon>Spiralia</taxon>
        <taxon>Lophotrochozoa</taxon>
        <taxon>Mollusca</taxon>
        <taxon>Cephalopoda</taxon>
        <taxon>Coleoidea</taxon>
        <taxon>Decapodiformes</taxon>
        <taxon>Sepiida</taxon>
        <taxon>Sepiina</taxon>
        <taxon>Sepiidae</taxon>
        <taxon>Acanthosepion</taxon>
    </lineage>
</organism>
<keyword evidence="7" id="KW-1185">Reference proteome</keyword>
<dbReference type="CDD" id="cd11288">
    <property type="entry name" value="gelsolin_S5_like"/>
    <property type="match status" value="1"/>
</dbReference>
<dbReference type="SUPFAM" id="SSF55753">
    <property type="entry name" value="Actin depolymerizing proteins"/>
    <property type="match status" value="2"/>
</dbReference>
<keyword evidence="2" id="KW-0117">Actin capping</keyword>
<dbReference type="Pfam" id="PF02209">
    <property type="entry name" value="VHP"/>
    <property type="match status" value="1"/>
</dbReference>
<gene>
    <name evidence="6" type="ORF">SPHA_22442</name>
</gene>
<evidence type="ECO:0000256" key="4">
    <source>
        <dbReference type="ARBA" id="ARBA00023203"/>
    </source>
</evidence>
<dbReference type="FunFam" id="3.40.20.10:FF:000005">
    <property type="entry name" value="Gelsolin"/>
    <property type="match status" value="1"/>
</dbReference>
<dbReference type="InterPro" id="IPR007123">
    <property type="entry name" value="Gelsolin-like_dom"/>
</dbReference>
<evidence type="ECO:0000313" key="7">
    <source>
        <dbReference type="Proteomes" id="UP000597762"/>
    </source>
</evidence>
<dbReference type="Proteomes" id="UP000597762">
    <property type="component" value="Unassembled WGS sequence"/>
</dbReference>
<evidence type="ECO:0000259" key="5">
    <source>
        <dbReference type="PROSITE" id="PS51089"/>
    </source>
</evidence>
<dbReference type="PANTHER" id="PTHR11977:SF123">
    <property type="entry name" value="GELSOLIN"/>
    <property type="match status" value="1"/>
</dbReference>
<evidence type="ECO:0000256" key="2">
    <source>
        <dbReference type="ARBA" id="ARBA00022467"/>
    </source>
</evidence>
<dbReference type="Gene3D" id="1.10.950.10">
    <property type="entry name" value="Villin headpiece domain"/>
    <property type="match status" value="1"/>
</dbReference>
<dbReference type="PANTHER" id="PTHR11977">
    <property type="entry name" value="VILLIN"/>
    <property type="match status" value="1"/>
</dbReference>
<dbReference type="GO" id="GO:0051015">
    <property type="term" value="F:actin filament binding"/>
    <property type="evidence" value="ECO:0007669"/>
    <property type="project" value="InterPro"/>
</dbReference>
<feature type="domain" description="HP" evidence="5">
    <location>
        <begin position="234"/>
        <end position="297"/>
    </location>
</feature>
<reference evidence="6" key="1">
    <citation type="submission" date="2021-01" db="EMBL/GenBank/DDBJ databases">
        <authorList>
            <person name="Li R."/>
            <person name="Bekaert M."/>
        </authorList>
    </citation>
    <scope>NUCLEOTIDE SEQUENCE</scope>
    <source>
        <strain evidence="6">Farmed</strain>
    </source>
</reference>
<dbReference type="SMART" id="SM00262">
    <property type="entry name" value="GEL"/>
    <property type="match status" value="2"/>
</dbReference>
<name>A0A812BTH8_ACAPH</name>
<comment type="caution">
    <text evidence="6">The sequence shown here is derived from an EMBL/GenBank/DDBJ whole genome shotgun (WGS) entry which is preliminary data.</text>
</comment>
<dbReference type="OrthoDB" id="6375767at2759"/>
<protein>
    <submittedName>
        <fullName evidence="6">AVIL</fullName>
    </submittedName>
</protein>
<dbReference type="GO" id="GO:0051014">
    <property type="term" value="P:actin filament severing"/>
    <property type="evidence" value="ECO:0007669"/>
    <property type="project" value="TreeGrafter"/>
</dbReference>
<dbReference type="GO" id="GO:0015629">
    <property type="term" value="C:actin cytoskeleton"/>
    <property type="evidence" value="ECO:0007669"/>
    <property type="project" value="TreeGrafter"/>
</dbReference>
<evidence type="ECO:0000256" key="1">
    <source>
        <dbReference type="ARBA" id="ARBA00008418"/>
    </source>
</evidence>
<dbReference type="GO" id="GO:0005737">
    <property type="term" value="C:cytoplasm"/>
    <property type="evidence" value="ECO:0007669"/>
    <property type="project" value="TreeGrafter"/>
</dbReference>
<keyword evidence="3" id="KW-0677">Repeat</keyword>
<dbReference type="CDD" id="cd11291">
    <property type="entry name" value="gelsolin_S6_like"/>
    <property type="match status" value="1"/>
</dbReference>
<dbReference type="EMBL" id="CAHIKZ030000830">
    <property type="protein sequence ID" value="CAE1240686.1"/>
    <property type="molecule type" value="Genomic_DNA"/>
</dbReference>
<evidence type="ECO:0000256" key="3">
    <source>
        <dbReference type="ARBA" id="ARBA00022737"/>
    </source>
</evidence>
<dbReference type="Pfam" id="PF00626">
    <property type="entry name" value="Gelsolin"/>
    <property type="match status" value="2"/>
</dbReference>
<evidence type="ECO:0000313" key="6">
    <source>
        <dbReference type="EMBL" id="CAE1240686.1"/>
    </source>
</evidence>
<proteinExistence type="inferred from homology"/>
<dbReference type="GO" id="GO:0005546">
    <property type="term" value="F:phosphatidylinositol-4,5-bisphosphate binding"/>
    <property type="evidence" value="ECO:0007669"/>
    <property type="project" value="TreeGrafter"/>
</dbReference>
<dbReference type="GO" id="GO:0008154">
    <property type="term" value="P:actin polymerization or depolymerization"/>
    <property type="evidence" value="ECO:0007669"/>
    <property type="project" value="TreeGrafter"/>
</dbReference>
<dbReference type="InterPro" id="IPR036886">
    <property type="entry name" value="Villin_headpiece_dom_sf"/>
</dbReference>